<dbReference type="RefSeq" id="WP_186743888.1">
    <property type="nucleotide sequence ID" value="NZ_CP060394.1"/>
</dbReference>
<dbReference type="InterPro" id="IPR001775">
    <property type="entry name" value="GspD/PilQ"/>
</dbReference>
<reference evidence="6 7" key="1">
    <citation type="submission" date="2020-08" db="EMBL/GenBank/DDBJ databases">
        <title>Edaphobacter telluris sp. nov. and Acidobacterium dinghuensis sp. nov., two acidobacteria isolated from forest soil.</title>
        <authorList>
            <person name="Fu J."/>
            <person name="Qiu L."/>
        </authorList>
    </citation>
    <scope>NUCLEOTIDE SEQUENCE [LARGE SCALE GENOMIC DNA]</scope>
    <source>
        <strain evidence="6">4Y35</strain>
    </source>
</reference>
<evidence type="ECO:0000256" key="1">
    <source>
        <dbReference type="RuleBase" id="RU004003"/>
    </source>
</evidence>
<keyword evidence="7" id="KW-1185">Reference proteome</keyword>
<evidence type="ECO:0000313" key="6">
    <source>
        <dbReference type="EMBL" id="QNI32886.1"/>
    </source>
</evidence>
<dbReference type="Pfam" id="PF04972">
    <property type="entry name" value="BON"/>
    <property type="match status" value="1"/>
</dbReference>
<comment type="similarity">
    <text evidence="1">Belongs to the bacterial secretin family.</text>
</comment>
<feature type="domain" description="BON" evidence="4">
    <location>
        <begin position="92"/>
        <end position="141"/>
    </location>
</feature>
<dbReference type="Proteomes" id="UP000515312">
    <property type="component" value="Chromosome"/>
</dbReference>
<dbReference type="InterPro" id="IPR032789">
    <property type="entry name" value="T2SS-T3SS_pil_N"/>
</dbReference>
<organism evidence="6 7">
    <name type="scientific">Alloacidobacterium dinghuense</name>
    <dbReference type="NCBI Taxonomy" id="2763107"/>
    <lineage>
        <taxon>Bacteria</taxon>
        <taxon>Pseudomonadati</taxon>
        <taxon>Acidobacteriota</taxon>
        <taxon>Terriglobia</taxon>
        <taxon>Terriglobales</taxon>
        <taxon>Acidobacteriaceae</taxon>
        <taxon>Alloacidobacterium</taxon>
    </lineage>
</organism>
<feature type="region of interest" description="Disordered" evidence="2">
    <location>
        <begin position="420"/>
        <end position="481"/>
    </location>
</feature>
<name>A0A7G8BK16_9BACT</name>
<dbReference type="Pfam" id="PF00263">
    <property type="entry name" value="Secretin"/>
    <property type="match status" value="1"/>
</dbReference>
<dbReference type="GO" id="GO:0009306">
    <property type="term" value="P:protein secretion"/>
    <property type="evidence" value="ECO:0007669"/>
    <property type="project" value="InterPro"/>
</dbReference>
<dbReference type="InterPro" id="IPR007055">
    <property type="entry name" value="BON_dom"/>
</dbReference>
<evidence type="ECO:0000259" key="5">
    <source>
        <dbReference type="Pfam" id="PF13629"/>
    </source>
</evidence>
<dbReference type="PANTHER" id="PTHR30332:SF17">
    <property type="entry name" value="TYPE IV PILIATION SYSTEM PROTEIN DR_0774-RELATED"/>
    <property type="match status" value="1"/>
</dbReference>
<gene>
    <name evidence="6" type="ORF">H7849_02505</name>
</gene>
<evidence type="ECO:0000259" key="3">
    <source>
        <dbReference type="Pfam" id="PF00263"/>
    </source>
</evidence>
<evidence type="ECO:0000256" key="2">
    <source>
        <dbReference type="SAM" id="MobiDB-lite"/>
    </source>
</evidence>
<accession>A0A7G8BK16</accession>
<dbReference type="AlphaFoldDB" id="A0A7G8BK16"/>
<dbReference type="InterPro" id="IPR050810">
    <property type="entry name" value="Bact_Secretion_Sys_Channel"/>
</dbReference>
<feature type="compositionally biased region" description="Polar residues" evidence="2">
    <location>
        <begin position="466"/>
        <end position="481"/>
    </location>
</feature>
<evidence type="ECO:0000259" key="4">
    <source>
        <dbReference type="Pfam" id="PF04972"/>
    </source>
</evidence>
<dbReference type="PRINTS" id="PR00811">
    <property type="entry name" value="BCTERIALGSPD"/>
</dbReference>
<dbReference type="PANTHER" id="PTHR30332">
    <property type="entry name" value="PROBABLE GENERAL SECRETION PATHWAY PROTEIN D"/>
    <property type="match status" value="1"/>
</dbReference>
<evidence type="ECO:0000313" key="7">
    <source>
        <dbReference type="Proteomes" id="UP000515312"/>
    </source>
</evidence>
<dbReference type="EMBL" id="CP060394">
    <property type="protein sequence ID" value="QNI32886.1"/>
    <property type="molecule type" value="Genomic_DNA"/>
</dbReference>
<dbReference type="GO" id="GO:0015627">
    <property type="term" value="C:type II protein secretion system complex"/>
    <property type="evidence" value="ECO:0007669"/>
    <property type="project" value="TreeGrafter"/>
</dbReference>
<proteinExistence type="inferred from homology"/>
<feature type="domain" description="Type II/III secretion system secretin-like" evidence="3">
    <location>
        <begin position="230"/>
        <end position="396"/>
    </location>
</feature>
<feature type="domain" description="Pilus formation protein N-terminal" evidence="5">
    <location>
        <begin position="9"/>
        <end position="77"/>
    </location>
</feature>
<protein>
    <submittedName>
        <fullName evidence="6">Pilus assembly protein N-terminal domain-containing protein</fullName>
    </submittedName>
</protein>
<dbReference type="InterPro" id="IPR004846">
    <property type="entry name" value="T2SS/T3SS_dom"/>
</dbReference>
<dbReference type="Pfam" id="PF13629">
    <property type="entry name" value="T2SS-T3SS_pil_N"/>
    <property type="match status" value="1"/>
</dbReference>
<sequence length="481" mass="50503">MESASTDASNTLFVAVGKSVLVDTEKPITRVAVASGEVAEAAAVSPSEIMVNGKAFGETSLIIWEAGGGRQFFNVRVRAALEASSERLEGLRRELRTEFPGQPIQVSAEGGNIFLRGTVKNLASSDRAVQIASTVGKVVNLLYVDVPPPTQQILLKVRFASYDRTLNKSLGINLFSLGAANTIGSVTTQQFSAPSVTQGSGSTPASAALSDLLNIFVFRPDINLGATIKALQENNILQVLAEPNLLVENGRQGSFLAGGQFPYPTVQGATGAGGVGAVTIAFKEFGVRLNFIPTLTPRNTIRLQVAPEVSALDYANGLTISGFTVPGIDVRKVNTEVELGEGQSFVIGGLLDNRTTKNLQKIPFLGDVPILGKFFQSIATSKTNTELIVIVTPEIVAPIPANAPVPELKYGDKFLSPNSDIPMTNPGPQVTGAKPFAASPASMPVEKLVESMKPEQPLTIDGSMGSGSSTLAIPQNGASQQ</sequence>
<dbReference type="KEGG" id="adin:H7849_02505"/>